<keyword evidence="4 8" id="KW-0732">Signal</keyword>
<feature type="domain" description="VWFD" evidence="10">
    <location>
        <begin position="2809"/>
        <end position="2976"/>
    </location>
</feature>
<keyword evidence="5" id="KW-0445">Lipid transport</keyword>
<dbReference type="PANTHER" id="PTHR23345">
    <property type="entry name" value="VITELLOGENIN-RELATED"/>
    <property type="match status" value="1"/>
</dbReference>
<dbReference type="SUPFAM" id="SSF48431">
    <property type="entry name" value="Lipovitellin-phosvitin complex, superhelical domain"/>
    <property type="match status" value="1"/>
</dbReference>
<keyword evidence="3" id="KW-0964">Secreted</keyword>
<feature type="signal peptide" evidence="8">
    <location>
        <begin position="1"/>
        <end position="24"/>
    </location>
</feature>
<comment type="subcellular location">
    <subcellularLocation>
        <location evidence="1">Secreted</location>
    </subcellularLocation>
</comment>
<evidence type="ECO:0000313" key="11">
    <source>
        <dbReference type="EMBL" id="CAH1391672.1"/>
    </source>
</evidence>
<dbReference type="SUPFAM" id="SSF48371">
    <property type="entry name" value="ARM repeat"/>
    <property type="match status" value="1"/>
</dbReference>
<dbReference type="EMBL" id="OV725077">
    <property type="protein sequence ID" value="CAH1391672.1"/>
    <property type="molecule type" value="Genomic_DNA"/>
</dbReference>
<proteinExistence type="predicted"/>
<gene>
    <name evidence="11" type="ORF">NEZAVI_LOCUS2652</name>
</gene>
<evidence type="ECO:0000256" key="3">
    <source>
        <dbReference type="ARBA" id="ARBA00022525"/>
    </source>
</evidence>
<dbReference type="InterPro" id="IPR016024">
    <property type="entry name" value="ARM-type_fold"/>
</dbReference>
<dbReference type="GO" id="GO:0005576">
    <property type="term" value="C:extracellular region"/>
    <property type="evidence" value="ECO:0007669"/>
    <property type="project" value="UniProtKB-SubCell"/>
</dbReference>
<comment type="caution">
    <text evidence="7">Lacks conserved residue(s) required for the propagation of feature annotation.</text>
</comment>
<dbReference type="PROSITE" id="PS51233">
    <property type="entry name" value="VWFD"/>
    <property type="match status" value="1"/>
</dbReference>
<dbReference type="Gene3D" id="2.20.80.10">
    <property type="entry name" value="Lipovitellin-phosvitin complex, chain A, domain 4"/>
    <property type="match status" value="1"/>
</dbReference>
<keyword evidence="12" id="KW-1185">Reference proteome</keyword>
<dbReference type="InterPro" id="IPR015819">
    <property type="entry name" value="Lipid_transp_b-sht_shell"/>
</dbReference>
<name>A0A9P0E3J0_NEZVI</name>
<protein>
    <recommendedName>
        <fullName evidence="13">Apolipophorin</fullName>
    </recommendedName>
</protein>
<dbReference type="Pfam" id="PF09172">
    <property type="entry name" value="Vit_open_b-sht"/>
    <property type="match status" value="1"/>
</dbReference>
<reference evidence="11" key="1">
    <citation type="submission" date="2022-01" db="EMBL/GenBank/DDBJ databases">
        <authorList>
            <person name="King R."/>
        </authorList>
    </citation>
    <scope>NUCLEOTIDE SEQUENCE</scope>
</reference>
<dbReference type="InterPro" id="IPR009454">
    <property type="entry name" value="Lipid_transpt_open_b-sht"/>
</dbReference>
<dbReference type="SMART" id="SM01169">
    <property type="entry name" value="DUF1943"/>
    <property type="match status" value="1"/>
</dbReference>
<dbReference type="InterPro" id="IPR015816">
    <property type="entry name" value="Vitellinogen_b-sht_N"/>
</dbReference>
<organism evidence="11 12">
    <name type="scientific">Nezara viridula</name>
    <name type="common">Southern green stink bug</name>
    <name type="synonym">Cimex viridulus</name>
    <dbReference type="NCBI Taxonomy" id="85310"/>
    <lineage>
        <taxon>Eukaryota</taxon>
        <taxon>Metazoa</taxon>
        <taxon>Ecdysozoa</taxon>
        <taxon>Arthropoda</taxon>
        <taxon>Hexapoda</taxon>
        <taxon>Insecta</taxon>
        <taxon>Pterygota</taxon>
        <taxon>Neoptera</taxon>
        <taxon>Paraneoptera</taxon>
        <taxon>Hemiptera</taxon>
        <taxon>Heteroptera</taxon>
        <taxon>Panheteroptera</taxon>
        <taxon>Pentatomomorpha</taxon>
        <taxon>Pentatomoidea</taxon>
        <taxon>Pentatomidae</taxon>
        <taxon>Pentatominae</taxon>
        <taxon>Nezara</taxon>
    </lineage>
</organism>
<evidence type="ECO:0000256" key="1">
    <source>
        <dbReference type="ARBA" id="ARBA00004613"/>
    </source>
</evidence>
<dbReference type="Pfam" id="PF01347">
    <property type="entry name" value="Vitellogenin_N"/>
    <property type="match status" value="1"/>
</dbReference>
<dbReference type="InterPro" id="IPR050733">
    <property type="entry name" value="Vitellogenin/Apolipophorin"/>
</dbReference>
<dbReference type="InterPro" id="IPR015817">
    <property type="entry name" value="Vitellinogen_open_b-sht_sub1"/>
</dbReference>
<evidence type="ECO:0000259" key="10">
    <source>
        <dbReference type="PROSITE" id="PS51233"/>
    </source>
</evidence>
<dbReference type="Proteomes" id="UP001152798">
    <property type="component" value="Chromosome 1"/>
</dbReference>
<dbReference type="Gene3D" id="1.25.10.20">
    <property type="entry name" value="Vitellinogen, superhelical"/>
    <property type="match status" value="1"/>
</dbReference>
<dbReference type="PANTHER" id="PTHR23345:SF36">
    <property type="entry name" value="APOLIPOPHORINS"/>
    <property type="match status" value="1"/>
</dbReference>
<evidence type="ECO:0000256" key="6">
    <source>
        <dbReference type="ARBA" id="ARBA00023180"/>
    </source>
</evidence>
<sequence>MGWSNQGPVRLGLILLLAAGSIDARECKIGCHGSAGNLLKYEPGKIYSYKLEGNSVTKLTGATGDQSKVGITADVQVSLLSSCEHVLKVTNVQVSGPDAKKYNLNKLSQQPIKFGLQNGRIESELCVNQAEDTVGLNIKRAVLSLIQSAVLKDNGYATQLETDISGTCPTGYEFSKSGNSVTVRKSRDLVKCAHREDISVPYLTTPYYVKSDFQSSPLLSSKLGGEQKIEGGILTLASREEHYEYRPGASEATAKVHVKTTLKYVSASAGSIPAACTEPRSIIFEKEHIVESQGASNQIVELVRQGCDSRTVEQDTAQQFSKLVRTVGSASKQDITSALQLINSGSAVKDKETAQRMLKDAIVMAQSASSVEVMAEILKRKEVTGDTARLWLLGLGAVKHASRASLMAVLPLLDGEPDLNAYLGIGSLAGKFCREHNCEGVNEINQLQIKLGAPLLKGCRCNTKKEENQLIASLKGLGNIKYLGPKIAGKIIECAEDKNVRPRIRAAALETIRTDPHKDQFKNFALNVMKNVDEDSELRIKAYLILAQCPCGKVAGAVKELLSKEESNQVGGFIVSHLRNLQASTNPDKQSARHYLGNIIPPRRFIIDPRRYSINQELSYAADIVNTGAAGEANIIYSQNSYIPRTLSLNLTVQLFGTAYNLFEVDTRAENLEYVAEHLFGPKGYLKTNEVQDVYEDGKHHLSSIFEKIASRYDQVLRPKRSISRDHLNAVANKVHLPKGSDDVDLDVSLKVLGSEVLWQHLHASEARKIDPENVVNNYFGSVDKLIDSLKNTDIDYRRHITFLDEELTYPTSMGLPLKLKTLGSAALRVKLDGKLDLPATIRDPQNTNVMVQLLPSAAVNVAGELLIDAAAFEAGTRVDLNVHSSTGSDITFRLLSGRGVDIKLGIPIAKQEVLSVKVDMTSVVRDDAQVVTTTPVKYETKRESYSGCFDQLNSIIGLTFCGEVSVPYESGKPIYPINGPVNLAVRIEKEDPSLSAYHIKALYEKNEETNVHSVELLLDTPNSSTNRKLSLTVEGSVQNPKRYLNVKVNSPWTNVDLNANVVNTEKEKSINAKLVYDQAEYVARAGVSVSPSGNKVTYVPIFEYKAPEGTKSALIGKKGGQKPKQQAVACGGSIIEEVNGNSHTYKINDLSITTPRTKYIVAGSVLAQPQLGSADLKISYDEDHVTVHGKLQSDGKTELHTELAVASTQYPDFGVSLKYDLLVDNPQAGQIDSKLIIVHGPDPKSDVSRIYLHNSYEKIIKDNKITSLKAHHELSYPVLNLEVQVKGKYTPKSLLAGFVGKLDKYSAKLETAGVLDHKNPGDYLIDIDGEVMGSGIHLESSRSLEGKDTSRFKNTITLKPGGVYQVNALVVHKFTEKEYNFQIDADASVPNQPSLKLVAGAQSSGSKYNGKIKLNFGDKCLIEGNSALTTGAAPHGSYKLVLTGYLESEGKLTGDKSTRNAVATLYLPKADRKMELKADLTLTNSKFSGVVNVCYDTKDPSKTIKIHTENIYNKNDKEYSLDSRNTLSHSNSEVKVNFKEVIKGTSLLQGTSYGELEVILPNKYKFGGKYSDSHNLEGENREGEAVLELYDEGEGLPQQKLKLSAVGKHISLTKQTIDGQAQLSYTSRDGKDANVHVNLKKLPNSNGKTSNINGEVGATGSLLEDPVNLKFESEISNEYLEPDDSSSFETDFPLLTYKVTGSIGSDVSVEAAGKLSGPTISNQLSAKLPDSSPVKNFKIVSNNLIDISDDSKEHSKVKLNNAVHWNDNKHVKVNVEGHCENDGVQYVVEYETDSIPKRRAAGSVHFSGEEGKADASINLSYDGKTADLSGKVEVNKEKTAANVHLLSNIPEKGKVDIVYRQKVVKDGRGFHADITISTKDKQMSGNAKVEFEPDHPIIELNFDHPEGKSRFLYKLDKKGDRHYASELKAKWTANGGGSLAVDSEANLASVDNFFIKANYDNPQLKWKKVHLDISNKPIKGEAKKITFSLKSDDKIIVSGSSNYNYKEEGDVAVLEGNGNIKIEDQSYPLTFQATKQVSENAQLAKLNVKAGKRSLNIEAKVNPHEFSVERVYCREAKQCSKAQISAKVRQDGVESYEQSTVVVLDLSLFNPHLHDITYKDNYKRDKLTVDHLIEIQWAQDAKLKYNAYIHEHAAGVYVTLPKRTVGGELKYEILRKKENVASMKFEAGLDLNKGKEPKWSFVAASTAQYDKGVATFAGESKVSHPSLAKDLVVKGQVQISDKSSKLVDGIFEIDLSKNPNSKLVGKIKLTGTKDNHLTVIDVKNKECGIDIHLEEKVKVVINGKDSNIFYNLAINYLDSKNTKHDILVKLDTTPQKFQLVYRDPEIAVMDIDYRLDKGYYGTLNMFGKKYTETFTLNKDTNLLKYQLSGLEGGKTLEIEAALKLGGSGILKASLNEKKACSFDVALDETNFLQSKYSYDIEVAKSIYGVLVNEIKVLAVEGEKAITNLAEKKSEDIKHIFHCASKSLPDPNAVGQYFQSQLSQIRDEIASDKTVKEASQFLKEVTGVLGEQIISIAEELNRFCTSIAQLIKESVEQIRASVNEILPKIKPSFQRIAKTLNGLLEQYIKLSVQIADLISNKLKEHEADIKAIADATVGYVQDIGKLVGKVVLTINSELEKLVKQSIETLGELPIVADIQERLKEFKDLQIPEEVFSIYHELIEALKQLLPTQEASQFLDTLTNVVEKILKREDIPNKDEVVKQLYKELVAAIRSIIALLAQNTPQTGLLKPAKLQTSLPLHLLRLPSGGIRFSLVNFLTNRQSLPGLNEILAGIKLSLNPVDYIPPYPGIGAIIGGTEVITYDGLHMNIQGTCSYILSEDYKDRNFSLVGQMQNGALQSLTLTAGKDSIEIRSTGTPLVNGQASTFPAHAGELWAWKRPQLIGFASKAGVVVMCSHNLDNCGIEVSGFYFGRLRGLLGNLNGETYDERMTPEGKIVENSGDLANSWKLDGSCAPCPSGQHKHNRVSVCTDIFVDDPLTVLCRPFVNPAPFRDACDDLASRLSNKENAACSVSKAYAYACYRKGVLLARLPDQCATCEINGKKVDAGDSVSVKPENAADIVLVADLMKENELNYKEIAVPLVAALKSQLGKKGISDVHVTLVGGNKPKGKYHNYYSNKQGELAYDPASANVNFVERVKVTNETVGGQIQLLFNHLLSESGLTARNMMYQDVLKEVVFRPNALKAIVGVHGLPCSGPSVGTAAAMTINAIQLELRDISYNLIAPMKGVKVGNGEVAVLNEKESVLCGGEKVADPHYSYQDMCVTLAYETNGNAINADGVRESPKKAELIEVAAEKIVSSILERNAPLECSCDTTFGIVPKPICMTAD</sequence>
<dbReference type="PROSITE" id="PS51211">
    <property type="entry name" value="VITELLOGENIN"/>
    <property type="match status" value="1"/>
</dbReference>
<dbReference type="Gene3D" id="2.30.230.10">
    <property type="entry name" value="Lipovitellin, beta-sheet shell regions, chain A"/>
    <property type="match status" value="1"/>
</dbReference>
<dbReference type="SMART" id="SM00638">
    <property type="entry name" value="LPD_N"/>
    <property type="match status" value="1"/>
</dbReference>
<dbReference type="InterPro" id="IPR001846">
    <property type="entry name" value="VWF_type-D"/>
</dbReference>
<evidence type="ECO:0000256" key="4">
    <source>
        <dbReference type="ARBA" id="ARBA00022729"/>
    </source>
</evidence>
<evidence type="ECO:0000259" key="9">
    <source>
        <dbReference type="PROSITE" id="PS51211"/>
    </source>
</evidence>
<evidence type="ECO:0000256" key="8">
    <source>
        <dbReference type="SAM" id="SignalP"/>
    </source>
</evidence>
<evidence type="ECO:0008006" key="13">
    <source>
        <dbReference type="Google" id="ProtNLM"/>
    </source>
</evidence>
<dbReference type="InterPro" id="IPR011030">
    <property type="entry name" value="Lipovitellin_superhlx_dom"/>
</dbReference>
<keyword evidence="2" id="KW-0813">Transport</keyword>
<dbReference type="SUPFAM" id="SSF56968">
    <property type="entry name" value="Lipovitellin-phosvitin complex, beta-sheet shell regions"/>
    <property type="match status" value="2"/>
</dbReference>
<dbReference type="SMART" id="SM00216">
    <property type="entry name" value="VWD"/>
    <property type="match status" value="1"/>
</dbReference>
<feature type="chain" id="PRO_5040234024" description="Apolipophorin" evidence="8">
    <location>
        <begin position="25"/>
        <end position="3345"/>
    </location>
</feature>
<evidence type="ECO:0000256" key="2">
    <source>
        <dbReference type="ARBA" id="ARBA00022448"/>
    </source>
</evidence>
<accession>A0A9P0E3J0</accession>
<dbReference type="Gene3D" id="2.20.50.20">
    <property type="entry name" value="Lipovitellin. Chain A, domain 3"/>
    <property type="match status" value="1"/>
</dbReference>
<feature type="domain" description="Vitellogenin" evidence="9">
    <location>
        <begin position="41"/>
        <end position="647"/>
    </location>
</feature>
<dbReference type="OrthoDB" id="6484170at2759"/>
<dbReference type="GO" id="GO:0005319">
    <property type="term" value="F:lipid transporter activity"/>
    <property type="evidence" value="ECO:0007669"/>
    <property type="project" value="InterPro"/>
</dbReference>
<dbReference type="Pfam" id="PF06448">
    <property type="entry name" value="DUF1081"/>
    <property type="match status" value="1"/>
</dbReference>
<evidence type="ECO:0000256" key="5">
    <source>
        <dbReference type="ARBA" id="ARBA00023055"/>
    </source>
</evidence>
<dbReference type="Pfam" id="PF00094">
    <property type="entry name" value="VWD"/>
    <property type="match status" value="1"/>
</dbReference>
<dbReference type="InterPro" id="IPR015255">
    <property type="entry name" value="Vitellinogen_open_b-sht"/>
</dbReference>
<evidence type="ECO:0000256" key="7">
    <source>
        <dbReference type="PROSITE-ProRule" id="PRU00557"/>
    </source>
</evidence>
<keyword evidence="6" id="KW-0325">Glycoprotein</keyword>
<keyword evidence="7" id="KW-1015">Disulfide bond</keyword>
<feature type="disulfide bond" evidence="7">
    <location>
        <begin position="433"/>
        <end position="438"/>
    </location>
</feature>
<evidence type="ECO:0000313" key="12">
    <source>
        <dbReference type="Proteomes" id="UP001152798"/>
    </source>
</evidence>
<dbReference type="InterPro" id="IPR001747">
    <property type="entry name" value="Vitellogenin_N"/>
</dbReference>